<gene>
    <name evidence="2" type="ORF">COU22_02825</name>
</gene>
<dbReference type="InterPro" id="IPR052534">
    <property type="entry name" value="Extracell_DNA_Util/SecSys_Comp"/>
</dbReference>
<sequence>MISLNLISPNQQKFIRMTCIQIVIKNIVGLMIIVTIVLTIAFTPLNKKVEQQKISDQMFRESVTAQNKERRERIIYLNSRINDLKALKDEFYPWQDFLANLANLTPKNVVLLDLTATHSEVHSFTLTGFTKTRDDLIKFKEDLENSGLFSNVESPLENYLSKENITFQIRGNFN</sequence>
<evidence type="ECO:0000313" key="3">
    <source>
        <dbReference type="Proteomes" id="UP000230543"/>
    </source>
</evidence>
<feature type="transmembrane region" description="Helical" evidence="1">
    <location>
        <begin position="22"/>
        <end position="45"/>
    </location>
</feature>
<dbReference type="PANTHER" id="PTHR40278:SF1">
    <property type="entry name" value="DNA UTILIZATION PROTEIN HOFN"/>
    <property type="match status" value="1"/>
</dbReference>
<dbReference type="InterPro" id="IPR007813">
    <property type="entry name" value="PilN"/>
</dbReference>
<accession>A0A2M6WBY9</accession>
<comment type="caution">
    <text evidence="2">The sequence shown here is derived from an EMBL/GenBank/DDBJ whole genome shotgun (WGS) entry which is preliminary data.</text>
</comment>
<dbReference type="PANTHER" id="PTHR40278">
    <property type="entry name" value="DNA UTILIZATION PROTEIN HOFN"/>
    <property type="match status" value="1"/>
</dbReference>
<dbReference type="AlphaFoldDB" id="A0A2M6WBY9"/>
<dbReference type="Pfam" id="PF05137">
    <property type="entry name" value="PilN"/>
    <property type="match status" value="1"/>
</dbReference>
<evidence type="ECO:0008006" key="4">
    <source>
        <dbReference type="Google" id="ProtNLM"/>
    </source>
</evidence>
<evidence type="ECO:0000256" key="1">
    <source>
        <dbReference type="SAM" id="Phobius"/>
    </source>
</evidence>
<evidence type="ECO:0000313" key="2">
    <source>
        <dbReference type="EMBL" id="PIT90320.1"/>
    </source>
</evidence>
<name>A0A2M6WBY9_9BACT</name>
<dbReference type="Proteomes" id="UP000230543">
    <property type="component" value="Unassembled WGS sequence"/>
</dbReference>
<proteinExistence type="predicted"/>
<dbReference type="EMBL" id="PFBO01000100">
    <property type="protein sequence ID" value="PIT90320.1"/>
    <property type="molecule type" value="Genomic_DNA"/>
</dbReference>
<organism evidence="2 3">
    <name type="scientific">Candidatus Komeilibacteria bacterium CG10_big_fil_rev_8_21_14_0_10_41_13</name>
    <dbReference type="NCBI Taxonomy" id="1974476"/>
    <lineage>
        <taxon>Bacteria</taxon>
        <taxon>Candidatus Komeiliibacteriota</taxon>
    </lineage>
</organism>
<protein>
    <recommendedName>
        <fullName evidence="4">Fimbrial assembly protein</fullName>
    </recommendedName>
</protein>
<keyword evidence="1" id="KW-0472">Membrane</keyword>
<keyword evidence="1" id="KW-0812">Transmembrane</keyword>
<reference evidence="3" key="1">
    <citation type="submission" date="2017-09" db="EMBL/GenBank/DDBJ databases">
        <title>Depth-based differentiation of microbial function through sediment-hosted aquifers and enrichment of novel symbionts in the deep terrestrial subsurface.</title>
        <authorList>
            <person name="Probst A.J."/>
            <person name="Ladd B."/>
            <person name="Jarett J.K."/>
            <person name="Geller-Mcgrath D.E."/>
            <person name="Sieber C.M.K."/>
            <person name="Emerson J.B."/>
            <person name="Anantharaman K."/>
            <person name="Thomas B.C."/>
            <person name="Malmstrom R."/>
            <person name="Stieglmeier M."/>
            <person name="Klingl A."/>
            <person name="Woyke T."/>
            <person name="Ryan C.M."/>
            <person name="Banfield J.F."/>
        </authorList>
    </citation>
    <scope>NUCLEOTIDE SEQUENCE [LARGE SCALE GENOMIC DNA]</scope>
</reference>
<keyword evidence="1" id="KW-1133">Transmembrane helix</keyword>